<protein>
    <submittedName>
        <fullName evidence="1">Uncharacterized protein</fullName>
    </submittedName>
</protein>
<accession>A0A2P2Q6Y0</accession>
<evidence type="ECO:0000313" key="1">
    <source>
        <dbReference type="EMBL" id="MBX62727.1"/>
    </source>
</evidence>
<organism evidence="1">
    <name type="scientific">Rhizophora mucronata</name>
    <name type="common">Asiatic mangrove</name>
    <dbReference type="NCBI Taxonomy" id="61149"/>
    <lineage>
        <taxon>Eukaryota</taxon>
        <taxon>Viridiplantae</taxon>
        <taxon>Streptophyta</taxon>
        <taxon>Embryophyta</taxon>
        <taxon>Tracheophyta</taxon>
        <taxon>Spermatophyta</taxon>
        <taxon>Magnoliopsida</taxon>
        <taxon>eudicotyledons</taxon>
        <taxon>Gunneridae</taxon>
        <taxon>Pentapetalae</taxon>
        <taxon>rosids</taxon>
        <taxon>fabids</taxon>
        <taxon>Malpighiales</taxon>
        <taxon>Rhizophoraceae</taxon>
        <taxon>Rhizophora</taxon>
    </lineage>
</organism>
<sequence length="29" mass="3547">MNSQDDQINFEMTINIRYSDRITQFSHNK</sequence>
<dbReference type="EMBL" id="GGEC01082243">
    <property type="protein sequence ID" value="MBX62727.1"/>
    <property type="molecule type" value="Transcribed_RNA"/>
</dbReference>
<name>A0A2P2Q6Y0_RHIMU</name>
<reference evidence="1" key="1">
    <citation type="submission" date="2018-02" db="EMBL/GenBank/DDBJ databases">
        <title>Rhizophora mucronata_Transcriptome.</title>
        <authorList>
            <person name="Meera S.P."/>
            <person name="Sreeshan A."/>
            <person name="Augustine A."/>
        </authorList>
    </citation>
    <scope>NUCLEOTIDE SEQUENCE</scope>
    <source>
        <tissue evidence="1">Leaf</tissue>
    </source>
</reference>
<proteinExistence type="predicted"/>
<dbReference type="AlphaFoldDB" id="A0A2P2Q6Y0"/>